<dbReference type="InParanoid" id="K4BW26"/>
<dbReference type="PaxDb" id="4081-Solyc04g083000.1.1"/>
<protein>
    <submittedName>
        <fullName evidence="1">Uncharacterized protein</fullName>
    </submittedName>
</protein>
<evidence type="ECO:0000313" key="2">
    <source>
        <dbReference type="Proteomes" id="UP000004994"/>
    </source>
</evidence>
<organism evidence="1">
    <name type="scientific">Solanum lycopersicum</name>
    <name type="common">Tomato</name>
    <name type="synonym">Lycopersicon esculentum</name>
    <dbReference type="NCBI Taxonomy" id="4081"/>
    <lineage>
        <taxon>Eukaryota</taxon>
        <taxon>Viridiplantae</taxon>
        <taxon>Streptophyta</taxon>
        <taxon>Embryophyta</taxon>
        <taxon>Tracheophyta</taxon>
        <taxon>Spermatophyta</taxon>
        <taxon>Magnoliopsida</taxon>
        <taxon>eudicotyledons</taxon>
        <taxon>Gunneridae</taxon>
        <taxon>Pentapetalae</taxon>
        <taxon>asterids</taxon>
        <taxon>lamiids</taxon>
        <taxon>Solanales</taxon>
        <taxon>Solanaceae</taxon>
        <taxon>Solanoideae</taxon>
        <taxon>Solaneae</taxon>
        <taxon>Solanum</taxon>
        <taxon>Solanum subgen. Lycopersicon</taxon>
    </lineage>
</organism>
<dbReference type="Proteomes" id="UP000004994">
    <property type="component" value="Chromosome 4"/>
</dbReference>
<proteinExistence type="predicted"/>
<dbReference type="Gramene" id="Solyc04g083000.1.1">
    <property type="protein sequence ID" value="Solyc04g083000.1.1"/>
    <property type="gene ID" value="Solyc04g083000.1"/>
</dbReference>
<evidence type="ECO:0000313" key="1">
    <source>
        <dbReference type="EnsemblPlants" id="Solyc04g083000.1.1"/>
    </source>
</evidence>
<reference evidence="1" key="1">
    <citation type="journal article" date="2012" name="Nature">
        <title>The tomato genome sequence provides insights into fleshy fruit evolution.</title>
        <authorList>
            <consortium name="Tomato Genome Consortium"/>
        </authorList>
    </citation>
    <scope>NUCLEOTIDE SEQUENCE [LARGE SCALE GENOMIC DNA]</scope>
    <source>
        <strain evidence="1">cv. Heinz 1706</strain>
    </source>
</reference>
<name>K4BW26_SOLLC</name>
<reference evidence="1" key="2">
    <citation type="submission" date="2015-06" db="UniProtKB">
        <authorList>
            <consortium name="EnsemblPlants"/>
        </authorList>
    </citation>
    <scope>IDENTIFICATION</scope>
    <source>
        <strain evidence="1">cv. Heinz 1706</strain>
    </source>
</reference>
<keyword evidence="2" id="KW-1185">Reference proteome</keyword>
<sequence length="46" mass="5514">MVNSSYNENKGQKLQIPLVHLWSTKRWYHSDQLGFKSSRFEVSCQR</sequence>
<dbReference type="AlphaFoldDB" id="K4BW26"/>
<dbReference type="HOGENOM" id="CLU_3192349_0_0_1"/>
<dbReference type="EnsemblPlants" id="Solyc04g083000.1.1">
    <property type="protein sequence ID" value="Solyc04g083000.1.1"/>
    <property type="gene ID" value="Solyc04g083000.1"/>
</dbReference>
<accession>K4BW26</accession>